<dbReference type="InterPro" id="IPR050230">
    <property type="entry name" value="CALM/Myosin/TropC-like"/>
</dbReference>
<dbReference type="AlphaFoldDB" id="A0A5J4VQ59"/>
<feature type="domain" description="EF-hand" evidence="4">
    <location>
        <begin position="95"/>
        <end position="113"/>
    </location>
</feature>
<dbReference type="Pfam" id="PF13499">
    <property type="entry name" value="EF-hand_7"/>
    <property type="match status" value="1"/>
</dbReference>
<feature type="non-terminal residue" evidence="5">
    <location>
        <position position="113"/>
    </location>
</feature>
<dbReference type="InterPro" id="IPR011992">
    <property type="entry name" value="EF-hand-dom_pair"/>
</dbReference>
<name>A0A5J4VQ59_9EUKA</name>
<dbReference type="InterPro" id="IPR018247">
    <property type="entry name" value="EF_Hand_1_Ca_BS"/>
</dbReference>
<dbReference type="FunFam" id="1.10.238.10:FF:000070">
    <property type="entry name" value="Centrin-1"/>
    <property type="match status" value="1"/>
</dbReference>
<dbReference type="InterPro" id="IPR002048">
    <property type="entry name" value="EF_hand_dom"/>
</dbReference>
<organism evidence="5 6">
    <name type="scientific">Streblomastix strix</name>
    <dbReference type="NCBI Taxonomy" id="222440"/>
    <lineage>
        <taxon>Eukaryota</taxon>
        <taxon>Metamonada</taxon>
        <taxon>Preaxostyla</taxon>
        <taxon>Oxymonadida</taxon>
        <taxon>Streblomastigidae</taxon>
        <taxon>Streblomastix</taxon>
    </lineage>
</organism>
<comment type="caution">
    <text evidence="5">The sequence shown here is derived from an EMBL/GenBank/DDBJ whole genome shotgun (WGS) entry which is preliminary data.</text>
</comment>
<proteinExistence type="predicted"/>
<dbReference type="GO" id="GO:0016460">
    <property type="term" value="C:myosin II complex"/>
    <property type="evidence" value="ECO:0007669"/>
    <property type="project" value="TreeGrafter"/>
</dbReference>
<evidence type="ECO:0000256" key="1">
    <source>
        <dbReference type="ARBA" id="ARBA00022737"/>
    </source>
</evidence>
<dbReference type="Gene3D" id="1.10.238.10">
    <property type="entry name" value="EF-hand"/>
    <property type="match status" value="2"/>
</dbReference>
<keyword evidence="1" id="KW-0677">Repeat</keyword>
<evidence type="ECO:0000256" key="3">
    <source>
        <dbReference type="SAM" id="MobiDB-lite"/>
    </source>
</evidence>
<dbReference type="PANTHER" id="PTHR23048">
    <property type="entry name" value="MYOSIN LIGHT CHAIN 1, 3"/>
    <property type="match status" value="1"/>
</dbReference>
<dbReference type="PROSITE" id="PS00018">
    <property type="entry name" value="EF_HAND_1"/>
    <property type="match status" value="1"/>
</dbReference>
<dbReference type="PROSITE" id="PS50222">
    <property type="entry name" value="EF_HAND_2"/>
    <property type="match status" value="3"/>
</dbReference>
<evidence type="ECO:0000259" key="4">
    <source>
        <dbReference type="PROSITE" id="PS50222"/>
    </source>
</evidence>
<dbReference type="OrthoDB" id="26525at2759"/>
<dbReference type="PANTHER" id="PTHR23048:SF59">
    <property type="entry name" value="EF-HAND SUPERFAMILY PROTEIN"/>
    <property type="match status" value="1"/>
</dbReference>
<dbReference type="SMART" id="SM00054">
    <property type="entry name" value="EFh"/>
    <property type="match status" value="2"/>
</dbReference>
<dbReference type="CDD" id="cd00051">
    <property type="entry name" value="EFh"/>
    <property type="match status" value="1"/>
</dbReference>
<dbReference type="Proteomes" id="UP000324800">
    <property type="component" value="Unassembled WGS sequence"/>
</dbReference>
<accession>A0A5J4VQ59</accession>
<evidence type="ECO:0000313" key="5">
    <source>
        <dbReference type="EMBL" id="KAA6384787.1"/>
    </source>
</evidence>
<evidence type="ECO:0000313" key="6">
    <source>
        <dbReference type="Proteomes" id="UP000324800"/>
    </source>
</evidence>
<feature type="domain" description="EF-hand" evidence="4">
    <location>
        <begin position="22"/>
        <end position="57"/>
    </location>
</feature>
<protein>
    <submittedName>
        <fullName evidence="5">Putative Ca2+-binding protein/EF-hand superfamily protein</fullName>
    </submittedName>
</protein>
<feature type="domain" description="EF-hand" evidence="4">
    <location>
        <begin position="58"/>
        <end position="93"/>
    </location>
</feature>
<dbReference type="EMBL" id="SNRW01005579">
    <property type="protein sequence ID" value="KAA6384787.1"/>
    <property type="molecule type" value="Genomic_DNA"/>
</dbReference>
<sequence length="113" mass="12973">MADTKKVAPKGRARNKPELTEEQRQEIREAFDLFDTDGSGTIDAKELKVAMRALGFEPKKDEVKRMIQEIDKDGTGTIDFNSFLEMMTIKMAERDPREEILKAFRLFDDDNTG</sequence>
<evidence type="ECO:0000256" key="2">
    <source>
        <dbReference type="ARBA" id="ARBA00022837"/>
    </source>
</evidence>
<dbReference type="GO" id="GO:0005509">
    <property type="term" value="F:calcium ion binding"/>
    <property type="evidence" value="ECO:0007669"/>
    <property type="project" value="InterPro"/>
</dbReference>
<feature type="region of interest" description="Disordered" evidence="3">
    <location>
        <begin position="1"/>
        <end position="23"/>
    </location>
</feature>
<dbReference type="SUPFAM" id="SSF47473">
    <property type="entry name" value="EF-hand"/>
    <property type="match status" value="1"/>
</dbReference>
<keyword evidence="2" id="KW-0106">Calcium</keyword>
<gene>
    <name evidence="5" type="ORF">EZS28_019687</name>
</gene>
<reference evidence="5 6" key="1">
    <citation type="submission" date="2019-03" db="EMBL/GenBank/DDBJ databases">
        <title>Single cell metagenomics reveals metabolic interactions within the superorganism composed of flagellate Streblomastix strix and complex community of Bacteroidetes bacteria on its surface.</title>
        <authorList>
            <person name="Treitli S.C."/>
            <person name="Kolisko M."/>
            <person name="Husnik F."/>
            <person name="Keeling P."/>
            <person name="Hampl V."/>
        </authorList>
    </citation>
    <scope>NUCLEOTIDE SEQUENCE [LARGE SCALE GENOMIC DNA]</scope>
    <source>
        <strain evidence="5">ST1C</strain>
    </source>
</reference>